<dbReference type="AlphaFoldDB" id="A0A8J8W6L9"/>
<evidence type="ECO:0000256" key="8">
    <source>
        <dbReference type="PIRSR" id="PIRSR602401-1"/>
    </source>
</evidence>
<evidence type="ECO:0000313" key="10">
    <source>
        <dbReference type="EMBL" id="KAF7716752.1"/>
    </source>
</evidence>
<dbReference type="EMBL" id="WIWV01000035">
    <property type="protein sequence ID" value="KAF7716752.1"/>
    <property type="molecule type" value="Genomic_DNA"/>
</dbReference>
<dbReference type="InterPro" id="IPR050121">
    <property type="entry name" value="Cytochrome_P450_monoxygenase"/>
</dbReference>
<feature type="transmembrane region" description="Helical" evidence="9">
    <location>
        <begin position="12"/>
        <end position="35"/>
    </location>
</feature>
<comment type="cofactor">
    <cofactor evidence="1 8">
        <name>heme</name>
        <dbReference type="ChEBI" id="CHEBI:30413"/>
    </cofactor>
</comment>
<dbReference type="Pfam" id="PF00067">
    <property type="entry name" value="p450"/>
    <property type="match status" value="1"/>
</dbReference>
<name>A0A8J8W6L9_9EURO</name>
<evidence type="ECO:0000256" key="5">
    <source>
        <dbReference type="ARBA" id="ARBA00023002"/>
    </source>
</evidence>
<dbReference type="GO" id="GO:0016705">
    <property type="term" value="F:oxidoreductase activity, acting on paired donors, with incorporation or reduction of molecular oxygen"/>
    <property type="evidence" value="ECO:0007669"/>
    <property type="project" value="InterPro"/>
</dbReference>
<dbReference type="CDD" id="cd11062">
    <property type="entry name" value="CYP58-like"/>
    <property type="match status" value="1"/>
</dbReference>
<keyword evidence="7" id="KW-0503">Monooxygenase</keyword>
<dbReference type="InterPro" id="IPR036396">
    <property type="entry name" value="Cyt_P450_sf"/>
</dbReference>
<evidence type="ECO:0000256" key="1">
    <source>
        <dbReference type="ARBA" id="ARBA00001971"/>
    </source>
</evidence>
<keyword evidence="6 8" id="KW-0408">Iron</keyword>
<evidence type="ECO:0000256" key="7">
    <source>
        <dbReference type="ARBA" id="ARBA00023033"/>
    </source>
</evidence>
<dbReference type="PANTHER" id="PTHR24305:SF210">
    <property type="entry name" value="CYTOCHROME P450 MONOOXYGENASE ASQL-RELATED"/>
    <property type="match status" value="1"/>
</dbReference>
<feature type="binding site" description="axial binding residue" evidence="8">
    <location>
        <position position="456"/>
    </location>
    <ligand>
        <name>heme</name>
        <dbReference type="ChEBI" id="CHEBI:30413"/>
    </ligand>
    <ligandPart>
        <name>Fe</name>
        <dbReference type="ChEBI" id="CHEBI:18248"/>
    </ligandPart>
</feature>
<dbReference type="GO" id="GO:0020037">
    <property type="term" value="F:heme binding"/>
    <property type="evidence" value="ECO:0007669"/>
    <property type="project" value="InterPro"/>
</dbReference>
<evidence type="ECO:0000313" key="11">
    <source>
        <dbReference type="Proteomes" id="UP000631181"/>
    </source>
</evidence>
<comment type="similarity">
    <text evidence="2">Belongs to the cytochrome P450 family.</text>
</comment>
<accession>A0A8J8W6L9</accession>
<dbReference type="PRINTS" id="PR00463">
    <property type="entry name" value="EP450I"/>
</dbReference>
<dbReference type="InterPro" id="IPR001128">
    <property type="entry name" value="Cyt_P450"/>
</dbReference>
<dbReference type="GO" id="GO:0005506">
    <property type="term" value="F:iron ion binding"/>
    <property type="evidence" value="ECO:0007669"/>
    <property type="project" value="InterPro"/>
</dbReference>
<dbReference type="GO" id="GO:0004497">
    <property type="term" value="F:monooxygenase activity"/>
    <property type="evidence" value="ECO:0007669"/>
    <property type="project" value="UniProtKB-KW"/>
</dbReference>
<keyword evidence="9" id="KW-1133">Transmembrane helix</keyword>
<dbReference type="OrthoDB" id="3945418at2759"/>
<dbReference type="InterPro" id="IPR002401">
    <property type="entry name" value="Cyt_P450_E_grp-I"/>
</dbReference>
<dbReference type="SUPFAM" id="SSF48264">
    <property type="entry name" value="Cytochrome P450"/>
    <property type="match status" value="1"/>
</dbReference>
<reference evidence="10" key="1">
    <citation type="journal article" date="2020" name="Front. Microbiol.">
        <title>Gene regulatory networks of Penicillium echinulatum 2HH and Penicillium oxalicum 114-2 inferred by a computational biology approach.</title>
        <authorList>
            <person name="Lenz A.R."/>
            <person name="Galan-Vasquez E."/>
            <person name="Balbinot E."/>
            <person name="De Abreu F.P."/>
            <person name="De Oliveira N.S."/>
            <person name="Da Rosa L.O."/>
            <person name="De Avila E Silva S."/>
            <person name="Camassola M."/>
            <person name="Dillon A.J.P."/>
            <person name="Perez-Rueda E."/>
        </authorList>
    </citation>
    <scope>NUCLEOTIDE SEQUENCE</scope>
    <source>
        <strain evidence="10">S1M29</strain>
    </source>
</reference>
<proteinExistence type="inferred from homology"/>
<keyword evidence="4 8" id="KW-0479">Metal-binding</keyword>
<protein>
    <submittedName>
        <fullName evidence="10">Benzoate 4-monooxygenase cytochrome P450</fullName>
    </submittedName>
</protein>
<dbReference type="Proteomes" id="UP000631181">
    <property type="component" value="Unassembled WGS sequence"/>
</dbReference>
<gene>
    <name evidence="10" type="ORF">PECM_005105</name>
</gene>
<evidence type="ECO:0000256" key="9">
    <source>
        <dbReference type="SAM" id="Phobius"/>
    </source>
</evidence>
<keyword evidence="3 8" id="KW-0349">Heme</keyword>
<evidence type="ECO:0000256" key="3">
    <source>
        <dbReference type="ARBA" id="ARBA00022617"/>
    </source>
</evidence>
<keyword evidence="11" id="KW-1185">Reference proteome</keyword>
<evidence type="ECO:0000256" key="6">
    <source>
        <dbReference type="ARBA" id="ARBA00023004"/>
    </source>
</evidence>
<keyword evidence="9" id="KW-0812">Transmembrane</keyword>
<evidence type="ECO:0000256" key="2">
    <source>
        <dbReference type="ARBA" id="ARBA00010617"/>
    </source>
</evidence>
<dbReference type="PANTHER" id="PTHR24305">
    <property type="entry name" value="CYTOCHROME P450"/>
    <property type="match status" value="1"/>
</dbReference>
<comment type="caution">
    <text evidence="10">The sequence shown here is derived from an EMBL/GenBank/DDBJ whole genome shotgun (WGS) entry which is preliminary data.</text>
</comment>
<dbReference type="GO" id="GO:0043386">
    <property type="term" value="P:mycotoxin biosynthetic process"/>
    <property type="evidence" value="ECO:0007669"/>
    <property type="project" value="UniProtKB-ARBA"/>
</dbReference>
<sequence>MSKATSWLGEFWSSLSVGWLILWPLAAFIAHRLIYRLFFHPLRLIPGPRRATLCGWYELYTNVWRDGQWCKTYPDLHKKYNSPVVRVGPDHVHVKDIDAYERIFRNGTNFSKDEVFYTCADNSGSIFSICDREEHRARRKALSPRFSKQAAEADAPWILRQLRQMETFMIKQSEMEKPFNANDLFRALSINVVGRTLLGNCENLVEYQEAKPELLETVDGLSVMIPLLRFFPYMAAVNQIIPSVIAAKLMPSGVINFKKTCEDYTRPRMNKPIGTDLERSRASVIELLVAHSYDVTNKPPNLDLLAAEAFTFIDAGVDTAGRTLAAAVYHVLRNKEIEKHLRDELSEADLWGDDINQADLRKLAKLPYLNAIIKEAHRTWPALPGPLPRVVPPEGLQVGSYYIPAGTIVSATHHSMHFDEKIFHEPTKFKPERWLREDKTDLDRYLNPYSRGSRACIGINLAQIQLQVALADLFFRLDMELCEPIPPSLEWKDHFVAEPTRPIYLRARFREGISFSE</sequence>
<dbReference type="Gene3D" id="1.10.630.10">
    <property type="entry name" value="Cytochrome P450"/>
    <property type="match status" value="1"/>
</dbReference>
<organism evidence="10 11">
    <name type="scientific">Penicillium ucsense</name>
    <dbReference type="NCBI Taxonomy" id="2839758"/>
    <lineage>
        <taxon>Eukaryota</taxon>
        <taxon>Fungi</taxon>
        <taxon>Dikarya</taxon>
        <taxon>Ascomycota</taxon>
        <taxon>Pezizomycotina</taxon>
        <taxon>Eurotiomycetes</taxon>
        <taxon>Eurotiomycetidae</taxon>
        <taxon>Eurotiales</taxon>
        <taxon>Aspergillaceae</taxon>
        <taxon>Penicillium</taxon>
    </lineage>
</organism>
<keyword evidence="9" id="KW-0472">Membrane</keyword>
<dbReference type="PRINTS" id="PR00385">
    <property type="entry name" value="P450"/>
</dbReference>
<keyword evidence="5" id="KW-0560">Oxidoreductase</keyword>
<evidence type="ECO:0000256" key="4">
    <source>
        <dbReference type="ARBA" id="ARBA00022723"/>
    </source>
</evidence>